<dbReference type="SMART" id="SM01407">
    <property type="entry name" value="NAC"/>
    <property type="match status" value="1"/>
</dbReference>
<dbReference type="GO" id="GO:0003723">
    <property type="term" value="F:RNA binding"/>
    <property type="evidence" value="ECO:0007669"/>
    <property type="project" value="UniProtKB-UniRule"/>
</dbReference>
<evidence type="ECO:0000313" key="7">
    <source>
        <dbReference type="EMBL" id="ACL17807.1"/>
    </source>
</evidence>
<evidence type="ECO:0000256" key="3">
    <source>
        <dbReference type="ARBA" id="ARBA00022927"/>
    </source>
</evidence>
<evidence type="ECO:0000259" key="6">
    <source>
        <dbReference type="PROSITE" id="PS51151"/>
    </source>
</evidence>
<dbReference type="PROSITE" id="PS51151">
    <property type="entry name" value="NAC_AB"/>
    <property type="match status" value="1"/>
</dbReference>
<dbReference type="RefSeq" id="WP_012619126.1">
    <property type="nucleotide sequence ID" value="NC_011832.1"/>
</dbReference>
<dbReference type="Proteomes" id="UP000002457">
    <property type="component" value="Chromosome"/>
</dbReference>
<dbReference type="AlphaFoldDB" id="B8GF01"/>
<accession>B8GF01</accession>
<evidence type="ECO:0000256" key="1">
    <source>
        <dbReference type="ARBA" id="ARBA00022448"/>
    </source>
</evidence>
<comment type="similarity">
    <text evidence="4">Belongs to the NAC-alpha family.</text>
</comment>
<feature type="domain" description="NAC-A/B" evidence="6">
    <location>
        <begin position="5"/>
        <end position="73"/>
    </location>
</feature>
<keyword evidence="3 4" id="KW-0653">Protein transport</keyword>
<dbReference type="HOGENOM" id="CLU_146475_1_0_2"/>
<dbReference type="STRING" id="521011.Mpal_2534"/>
<keyword evidence="8" id="KW-1185">Reference proteome</keyword>
<comment type="subunit">
    <text evidence="4">Homodimer. Interacts with the ribosome. Binds ribosomal RNA.</text>
</comment>
<dbReference type="InterPro" id="IPR005231">
    <property type="entry name" value="NAC_arc"/>
</dbReference>
<evidence type="ECO:0000313" key="8">
    <source>
        <dbReference type="Proteomes" id="UP000002457"/>
    </source>
</evidence>
<name>B8GF01_METPE</name>
<dbReference type="Gene3D" id="1.10.8.10">
    <property type="entry name" value="DNA helicase RuvA subunit, C-terminal domain"/>
    <property type="match status" value="1"/>
</dbReference>
<keyword evidence="2 4" id="KW-0694">RNA-binding</keyword>
<evidence type="ECO:0000256" key="5">
    <source>
        <dbReference type="NCBIfam" id="TIGR00264"/>
    </source>
</evidence>
<dbReference type="OrthoDB" id="53273at2157"/>
<dbReference type="GeneID" id="7271703"/>
<dbReference type="Gene3D" id="2.20.70.30">
    <property type="entry name" value="Nascent polypeptide-associated complex domain"/>
    <property type="match status" value="1"/>
</dbReference>
<evidence type="ECO:0000256" key="2">
    <source>
        <dbReference type="ARBA" id="ARBA00022884"/>
    </source>
</evidence>
<dbReference type="HAMAP" id="MF_00814">
    <property type="entry name" value="NAC_arch"/>
    <property type="match status" value="1"/>
</dbReference>
<dbReference type="InterPro" id="IPR009060">
    <property type="entry name" value="UBA-like_sf"/>
</dbReference>
<comment type="function">
    <text evidence="4">Contacts the emerging nascent chain on the ribosome.</text>
</comment>
<dbReference type="CDD" id="cd14359">
    <property type="entry name" value="UBA_AeNAC"/>
    <property type="match status" value="1"/>
</dbReference>
<dbReference type="EMBL" id="CP001338">
    <property type="protein sequence ID" value="ACL17807.1"/>
    <property type="molecule type" value="Genomic_DNA"/>
</dbReference>
<dbReference type="SUPFAM" id="SSF46934">
    <property type="entry name" value="UBA-like"/>
    <property type="match status" value="1"/>
</dbReference>
<dbReference type="NCBIfam" id="TIGR00264">
    <property type="entry name" value="archaeal-type nascent polypeptide-associated complex protein"/>
    <property type="match status" value="1"/>
</dbReference>
<protein>
    <recommendedName>
        <fullName evidence="4 5">Nascent polypeptide-associated complex protein</fullName>
    </recommendedName>
</protein>
<dbReference type="KEGG" id="mpl:Mpal_2534"/>
<dbReference type="InterPro" id="IPR002715">
    <property type="entry name" value="Nas_poly-pep-assoc_cplx_dom"/>
</dbReference>
<organism evidence="7 8">
    <name type="scientific">Methanosphaerula palustris (strain ATCC BAA-1556 / DSM 19958 / E1-9c)</name>
    <dbReference type="NCBI Taxonomy" id="521011"/>
    <lineage>
        <taxon>Archaea</taxon>
        <taxon>Methanobacteriati</taxon>
        <taxon>Methanobacteriota</taxon>
        <taxon>Stenosarchaea group</taxon>
        <taxon>Methanomicrobia</taxon>
        <taxon>Methanomicrobiales</taxon>
        <taxon>Methanoregulaceae</taxon>
        <taxon>Methanosphaerula</taxon>
    </lineage>
</organism>
<dbReference type="Pfam" id="PF01849">
    <property type="entry name" value="NAC"/>
    <property type="match status" value="1"/>
</dbReference>
<proteinExistence type="inferred from homology"/>
<sequence>MLPGNINPKQMKAMMKKMGMQIDPIENVEKIVITTPEGTYTFDEAEVVGMTMQGVTTYQVTGTPRFDAATPAIPEEDVAMVQEQTGASEQASRDALAATRGDIAEAILRLASHD</sequence>
<dbReference type="eggNOG" id="arCOG04061">
    <property type="taxonomic scope" value="Archaea"/>
</dbReference>
<dbReference type="GO" id="GO:0015031">
    <property type="term" value="P:protein transport"/>
    <property type="evidence" value="ECO:0007669"/>
    <property type="project" value="UniProtKB-UniRule"/>
</dbReference>
<reference evidence="7 8" key="1">
    <citation type="journal article" date="2015" name="Genome Announc.">
        <title>Complete Genome Sequence of Methanosphaerula palustris E1-9CT, a Hydrogenotrophic Methanogen Isolated from a Minerotrophic Fen Peatland.</title>
        <authorList>
            <person name="Cadillo-Quiroz H."/>
            <person name="Browne P."/>
            <person name="Kyrpides N."/>
            <person name="Woyke T."/>
            <person name="Goodwin L."/>
            <person name="Detter C."/>
            <person name="Yavitt J.B."/>
            <person name="Zinder S.H."/>
        </authorList>
    </citation>
    <scope>NUCLEOTIDE SEQUENCE [LARGE SCALE GENOMIC DNA]</scope>
    <source>
        <strain evidence="8">ATCC BAA-1556 / DSM 19958 / E1-9c</strain>
    </source>
</reference>
<gene>
    <name evidence="4" type="primary">nac</name>
    <name evidence="7" type="ordered locus">Mpal_2534</name>
</gene>
<evidence type="ECO:0000256" key="4">
    <source>
        <dbReference type="HAMAP-Rule" id="MF_00814"/>
    </source>
</evidence>
<keyword evidence="1 4" id="KW-0813">Transport</keyword>
<dbReference type="InterPro" id="IPR038187">
    <property type="entry name" value="NAC_A/B_dom_sf"/>
</dbReference>